<dbReference type="Proteomes" id="UP001597183">
    <property type="component" value="Unassembled WGS sequence"/>
</dbReference>
<dbReference type="InterPro" id="IPR013783">
    <property type="entry name" value="Ig-like_fold"/>
</dbReference>
<keyword evidence="3" id="KW-1185">Reference proteome</keyword>
<protein>
    <submittedName>
        <fullName evidence="2">IPT/TIG domain-containing protein</fullName>
    </submittedName>
</protein>
<dbReference type="EMBL" id="JBHTMK010000043">
    <property type="protein sequence ID" value="MFD1370339.1"/>
    <property type="molecule type" value="Genomic_DNA"/>
</dbReference>
<dbReference type="Pfam" id="PF01833">
    <property type="entry name" value="TIG"/>
    <property type="match status" value="1"/>
</dbReference>
<feature type="domain" description="IPT/TIG" evidence="1">
    <location>
        <begin position="258"/>
        <end position="331"/>
    </location>
</feature>
<dbReference type="SUPFAM" id="SSF81296">
    <property type="entry name" value="E set domains"/>
    <property type="match status" value="1"/>
</dbReference>
<dbReference type="CDD" id="cd00603">
    <property type="entry name" value="IPT_PCSR"/>
    <property type="match status" value="1"/>
</dbReference>
<evidence type="ECO:0000259" key="1">
    <source>
        <dbReference type="Pfam" id="PF01833"/>
    </source>
</evidence>
<gene>
    <name evidence="2" type="ORF">ACFQ5G_33805</name>
</gene>
<sequence length="362" mass="36027">MNLWAPPAHAAPLSGTIAVTSPASGKLAAGTPKQVVLLTVSGTGAPTLSEETVTSVDLGSTCIGLTSYVVTSSTTLTVKTPTTTPSIGCPANGAESVTINFGSDSLTKASAITFVNPPDIEAVANKPVIAENSSGLATAQQNQRFWSTGGQTVRVKAAAGFTFDPRTAAGLKVALGGKDATDVKVYAGSTAGGLNADTQMTATNTTDAVATAQVGNYVTFKSTTGMDPTNDTITLTQNGVSKTFAKAATGVEVATGEVITSISPESGKSSGGTTLVITGTGFSKTNADYGTTINVTVCGVNATFPATAINTAGTQITAITPNVTGVSGLGTGVYGGACPVRIVNGTWTSPITPSTIFAALNE</sequence>
<organism evidence="2 3">
    <name type="scientific">Actinoplanes sichuanensis</name>
    <dbReference type="NCBI Taxonomy" id="512349"/>
    <lineage>
        <taxon>Bacteria</taxon>
        <taxon>Bacillati</taxon>
        <taxon>Actinomycetota</taxon>
        <taxon>Actinomycetes</taxon>
        <taxon>Micromonosporales</taxon>
        <taxon>Micromonosporaceae</taxon>
        <taxon>Actinoplanes</taxon>
    </lineage>
</organism>
<evidence type="ECO:0000313" key="2">
    <source>
        <dbReference type="EMBL" id="MFD1370339.1"/>
    </source>
</evidence>
<dbReference type="Gene3D" id="2.60.40.10">
    <property type="entry name" value="Immunoglobulins"/>
    <property type="match status" value="1"/>
</dbReference>
<dbReference type="InterPro" id="IPR014756">
    <property type="entry name" value="Ig_E-set"/>
</dbReference>
<proteinExistence type="predicted"/>
<name>A0ABW4AI65_9ACTN</name>
<accession>A0ABW4AI65</accession>
<dbReference type="RefSeq" id="WP_317791023.1">
    <property type="nucleotide sequence ID" value="NZ_AP028461.1"/>
</dbReference>
<reference evidence="3" key="1">
    <citation type="journal article" date="2019" name="Int. J. Syst. Evol. Microbiol.">
        <title>The Global Catalogue of Microorganisms (GCM) 10K type strain sequencing project: providing services to taxonomists for standard genome sequencing and annotation.</title>
        <authorList>
            <consortium name="The Broad Institute Genomics Platform"/>
            <consortium name="The Broad Institute Genome Sequencing Center for Infectious Disease"/>
            <person name="Wu L."/>
            <person name="Ma J."/>
        </authorList>
    </citation>
    <scope>NUCLEOTIDE SEQUENCE [LARGE SCALE GENOMIC DNA]</scope>
    <source>
        <strain evidence="3">CCM 7526</strain>
    </source>
</reference>
<evidence type="ECO:0000313" key="3">
    <source>
        <dbReference type="Proteomes" id="UP001597183"/>
    </source>
</evidence>
<dbReference type="InterPro" id="IPR002909">
    <property type="entry name" value="IPT_dom"/>
</dbReference>
<comment type="caution">
    <text evidence="2">The sequence shown here is derived from an EMBL/GenBank/DDBJ whole genome shotgun (WGS) entry which is preliminary data.</text>
</comment>